<dbReference type="AlphaFoldDB" id="A8AI70"/>
<evidence type="ECO:0000313" key="1">
    <source>
        <dbReference type="EMBL" id="ABV13183.1"/>
    </source>
</evidence>
<dbReference type="STRING" id="290338.CKO_02058"/>
<sequence>MYMTWIIKMSADDKLCKLISSNRDEHTHYALIKGTLSPCFSHGINGKAGAVTEE</sequence>
<dbReference type="Proteomes" id="UP000008148">
    <property type="component" value="Chromosome"/>
</dbReference>
<proteinExistence type="predicted"/>
<gene>
    <name evidence="1" type="ordered locus">CKO_02058</name>
</gene>
<accession>A8AI70</accession>
<dbReference type="HOGENOM" id="CLU_3183599_0_0_6"/>
<dbReference type="KEGG" id="cko:CKO_02058"/>
<dbReference type="EMBL" id="CP000822">
    <property type="protein sequence ID" value="ABV13183.1"/>
    <property type="molecule type" value="Genomic_DNA"/>
</dbReference>
<keyword evidence="2" id="KW-1185">Reference proteome</keyword>
<organism evidence="1 2">
    <name type="scientific">Citrobacter koseri (strain ATCC BAA-895 / CDC 4225-83 / SGSC4696)</name>
    <dbReference type="NCBI Taxonomy" id="290338"/>
    <lineage>
        <taxon>Bacteria</taxon>
        <taxon>Pseudomonadati</taxon>
        <taxon>Pseudomonadota</taxon>
        <taxon>Gammaproteobacteria</taxon>
        <taxon>Enterobacterales</taxon>
        <taxon>Enterobacteriaceae</taxon>
        <taxon>Citrobacter</taxon>
    </lineage>
</organism>
<reference evidence="1 2" key="1">
    <citation type="submission" date="2007-08" db="EMBL/GenBank/DDBJ databases">
        <authorList>
            <consortium name="The Citrobacter koseri Genome Sequencing Project"/>
            <person name="McClelland M."/>
            <person name="Sanderson E.K."/>
            <person name="Porwollik S."/>
            <person name="Spieth J."/>
            <person name="Clifton W.S."/>
            <person name="Latreille P."/>
            <person name="Courtney L."/>
            <person name="Wang C."/>
            <person name="Pepin K."/>
            <person name="Bhonagiri V."/>
            <person name="Nash W."/>
            <person name="Johnson M."/>
            <person name="Thiruvilangam P."/>
            <person name="Wilson R."/>
        </authorList>
    </citation>
    <scope>NUCLEOTIDE SEQUENCE [LARGE SCALE GENOMIC DNA]</scope>
    <source>
        <strain evidence="2">ATCC BAA-895 / CDC 4225-83 / SGSC4696</strain>
    </source>
</reference>
<evidence type="ECO:0000313" key="2">
    <source>
        <dbReference type="Proteomes" id="UP000008148"/>
    </source>
</evidence>
<protein>
    <submittedName>
        <fullName evidence="1">Uncharacterized protein</fullName>
    </submittedName>
</protein>
<name>A8AI70_CITK8</name>